<dbReference type="AlphaFoldDB" id="A0A3G4RPR4"/>
<keyword evidence="1" id="KW-0614">Plasmid</keyword>
<proteinExistence type="predicted"/>
<sequence>MDKVDHKTPEELMLVISDSSEPGPVWSDASSISLKAPLTSKTERYSPRFVAAI</sequence>
<gene>
    <name evidence="1" type="ORF">D0356_00177</name>
</gene>
<geneLocation type="plasmid" evidence="1">
    <name>p17-346F</name>
</geneLocation>
<organism evidence="1">
    <name type="scientific">Escherichia coli</name>
    <dbReference type="NCBI Taxonomy" id="562"/>
    <lineage>
        <taxon>Bacteria</taxon>
        <taxon>Pseudomonadati</taxon>
        <taxon>Pseudomonadota</taxon>
        <taxon>Gammaproteobacteria</taxon>
        <taxon>Enterobacterales</taxon>
        <taxon>Enterobacteriaceae</taxon>
        <taxon>Escherichia</taxon>
    </lineage>
</organism>
<reference evidence="1" key="1">
    <citation type="journal article" date="2018" name="Vet. Microbiol.">
        <title>Characterization of plasmids harboring blaCTX-M genes in Escherichia coli from French pigs.</title>
        <authorList>
            <person name="Lucas P."/>
            <person name="Jouy E."/>
            <person name="Le Devendec L."/>
            <person name="de Boisseson C."/>
            <person name="Perrin-Guyomard A."/>
            <person name="Jove T."/>
            <person name="Blanchard Y."/>
            <person name="Touzain F."/>
            <person name="Kempf I."/>
        </authorList>
    </citation>
    <scope>NUCLEOTIDE SEQUENCE</scope>
    <source>
        <strain evidence="1">17-346F</strain>
        <plasmid evidence="1">p17-346F</plasmid>
    </source>
</reference>
<accession>A0A3G4RPR4</accession>
<evidence type="ECO:0000313" key="1">
    <source>
        <dbReference type="EMBL" id="AYU67714.1"/>
    </source>
</evidence>
<protein>
    <submittedName>
        <fullName evidence="1">Uncharacterized protein</fullName>
    </submittedName>
</protein>
<name>A0A3G4RPR4_ECOLX</name>
<dbReference type="EMBL" id="MH846744">
    <property type="protein sequence ID" value="AYU67714.1"/>
    <property type="molecule type" value="Genomic_DNA"/>
</dbReference>